<accession>A0A8J9XDP2</accession>
<name>A0A8J9XDP2_PHATR</name>
<evidence type="ECO:0008006" key="3">
    <source>
        <dbReference type="Google" id="ProtNLM"/>
    </source>
</evidence>
<dbReference type="AlphaFoldDB" id="A0A8J9XDP2"/>
<evidence type="ECO:0000256" key="1">
    <source>
        <dbReference type="SAM" id="SignalP"/>
    </source>
</evidence>
<protein>
    <recommendedName>
        <fullName evidence="3">Prolyl 4-hydroxylase alpha subunit domain-containing protein</fullName>
    </recommendedName>
</protein>
<dbReference type="EMBL" id="OU594950">
    <property type="protein sequence ID" value="CAG9294596.1"/>
    <property type="molecule type" value="Genomic_DNA"/>
</dbReference>
<keyword evidence="1" id="KW-0732">Signal</keyword>
<feature type="signal peptide" evidence="1">
    <location>
        <begin position="1"/>
        <end position="24"/>
    </location>
</feature>
<dbReference type="Proteomes" id="UP000836788">
    <property type="component" value="Chromosome 9"/>
</dbReference>
<feature type="chain" id="PRO_5035456681" description="Prolyl 4-hydroxylase alpha subunit domain-containing protein" evidence="1">
    <location>
        <begin position="25"/>
        <end position="341"/>
    </location>
</feature>
<proteinExistence type="predicted"/>
<sequence length="341" mass="37831">MTKATPFFTLCLAVASLKHAGTLAFQAGPGSSVAIQSSTVDVKRLIQHERKLSNGAQNSLIPLSAWPLILVSSQPLLTEDECSIISHYCQQNLSPSGTVEMEETFSRGAQILQRTQHFLDDILARPCGEAPVLPRYLTYTSSDAPIDSVEALLPDGLHVDTNNGFLFRYLTVLLYLTDCDSSATTFPLAKSITTVSKSVSNREREAELLLAAEELLDTNTHHTGFDERDTKCRQIDEAAWHVYKRNEASSFGFRVLPRQGYITAFFGIAADGSPDPRSWHGAEALEPGEKKDILTFFYEVPFTFSSKNEFARLVGERKQALLERHGLFQAGNIRNADESRR</sequence>
<organism evidence="2">
    <name type="scientific">Phaeodactylum tricornutum</name>
    <name type="common">Diatom</name>
    <dbReference type="NCBI Taxonomy" id="2850"/>
    <lineage>
        <taxon>Eukaryota</taxon>
        <taxon>Sar</taxon>
        <taxon>Stramenopiles</taxon>
        <taxon>Ochrophyta</taxon>
        <taxon>Bacillariophyta</taxon>
        <taxon>Bacillariophyceae</taxon>
        <taxon>Bacillariophycidae</taxon>
        <taxon>Naviculales</taxon>
        <taxon>Phaeodactylaceae</taxon>
        <taxon>Phaeodactylum</taxon>
    </lineage>
</organism>
<evidence type="ECO:0000313" key="2">
    <source>
        <dbReference type="EMBL" id="CAG9294596.1"/>
    </source>
</evidence>
<reference evidence="2" key="1">
    <citation type="submission" date="2022-02" db="EMBL/GenBank/DDBJ databases">
        <authorList>
            <person name="Giguere J D."/>
        </authorList>
    </citation>
    <scope>NUCLEOTIDE SEQUENCE</scope>
    <source>
        <strain evidence="2">CCAP 1055/1</strain>
    </source>
</reference>
<dbReference type="Gene3D" id="2.60.120.620">
    <property type="entry name" value="q2cbj1_9rhob like domain"/>
    <property type="match status" value="1"/>
</dbReference>
<gene>
    <name evidence="2" type="ORF">PTTT1_LOCUS55201</name>
</gene>